<organism evidence="2 3">
    <name type="scientific">Algimonas ampicilliniresistens</name>
    <dbReference type="NCBI Taxonomy" id="1298735"/>
    <lineage>
        <taxon>Bacteria</taxon>
        <taxon>Pseudomonadati</taxon>
        <taxon>Pseudomonadota</taxon>
        <taxon>Alphaproteobacteria</taxon>
        <taxon>Maricaulales</taxon>
        <taxon>Robiginitomaculaceae</taxon>
        <taxon>Algimonas</taxon>
    </lineage>
</organism>
<dbReference type="EMBL" id="BSNK01000001">
    <property type="protein sequence ID" value="GLQ22358.1"/>
    <property type="molecule type" value="Genomic_DNA"/>
</dbReference>
<sequence>MTYTIRPVLIGTIALLGIAACSEEPQATQADPVSVSQDTTQAAPVPTAIPDWARANIAYMTEGTGRWVADNAAYKSDAEPWEFYVMEWSAGPDDLSMTARMYATIDGQPSQADFWSFYQYWDRASGEMRVVQSGWGVVGDGTMTLGDDGKTHFAEQTFTAEGRPPNRVKHESRELSPTEHETKSLNWTEDGTWEADRSYIWVRTDAA</sequence>
<keyword evidence="3" id="KW-1185">Reference proteome</keyword>
<name>A0ABQ5V676_9PROT</name>
<protein>
    <recommendedName>
        <fullName evidence="4">DUF1579 domain-containing protein</fullName>
    </recommendedName>
</protein>
<accession>A0ABQ5V676</accession>
<dbReference type="PROSITE" id="PS51257">
    <property type="entry name" value="PROKAR_LIPOPROTEIN"/>
    <property type="match status" value="1"/>
</dbReference>
<feature type="compositionally biased region" description="Basic and acidic residues" evidence="1">
    <location>
        <begin position="168"/>
        <end position="183"/>
    </location>
</feature>
<gene>
    <name evidence="2" type="ORF">GCM10007853_02320</name>
</gene>
<comment type="caution">
    <text evidence="2">The sequence shown here is derived from an EMBL/GenBank/DDBJ whole genome shotgun (WGS) entry which is preliminary data.</text>
</comment>
<reference evidence="2" key="1">
    <citation type="journal article" date="2014" name="Int. J. Syst. Evol. Microbiol.">
        <title>Complete genome of a new Firmicutes species belonging to the dominant human colonic microbiota ('Ruminococcus bicirculans') reveals two chromosomes and a selective capacity to utilize plant glucans.</title>
        <authorList>
            <consortium name="NISC Comparative Sequencing Program"/>
            <person name="Wegmann U."/>
            <person name="Louis P."/>
            <person name="Goesmann A."/>
            <person name="Henrissat B."/>
            <person name="Duncan S.H."/>
            <person name="Flint H.J."/>
        </authorList>
    </citation>
    <scope>NUCLEOTIDE SEQUENCE</scope>
    <source>
        <strain evidence="2">NBRC 108219</strain>
    </source>
</reference>
<feature type="region of interest" description="Disordered" evidence="1">
    <location>
        <begin position="159"/>
        <end position="185"/>
    </location>
</feature>
<dbReference type="RefSeq" id="WP_284386678.1">
    <property type="nucleotide sequence ID" value="NZ_BSNK01000001.1"/>
</dbReference>
<evidence type="ECO:0000313" key="3">
    <source>
        <dbReference type="Proteomes" id="UP001161391"/>
    </source>
</evidence>
<evidence type="ECO:0000313" key="2">
    <source>
        <dbReference type="EMBL" id="GLQ22358.1"/>
    </source>
</evidence>
<dbReference type="Proteomes" id="UP001161391">
    <property type="component" value="Unassembled WGS sequence"/>
</dbReference>
<evidence type="ECO:0000256" key="1">
    <source>
        <dbReference type="SAM" id="MobiDB-lite"/>
    </source>
</evidence>
<proteinExistence type="predicted"/>
<reference evidence="2" key="2">
    <citation type="submission" date="2023-01" db="EMBL/GenBank/DDBJ databases">
        <title>Draft genome sequence of Algimonas ampicilliniresistens strain NBRC 108219.</title>
        <authorList>
            <person name="Sun Q."/>
            <person name="Mori K."/>
        </authorList>
    </citation>
    <scope>NUCLEOTIDE SEQUENCE</scope>
    <source>
        <strain evidence="2">NBRC 108219</strain>
    </source>
</reference>
<evidence type="ECO:0008006" key="4">
    <source>
        <dbReference type="Google" id="ProtNLM"/>
    </source>
</evidence>